<evidence type="ECO:0000313" key="8">
    <source>
        <dbReference type="EMBL" id="PKZ42370.1"/>
    </source>
</evidence>
<dbReference type="EMBL" id="PKIZ01000004">
    <property type="protein sequence ID" value="PKZ42370.1"/>
    <property type="molecule type" value="Genomic_DNA"/>
</dbReference>
<evidence type="ECO:0000259" key="7">
    <source>
        <dbReference type="PROSITE" id="PS50850"/>
    </source>
</evidence>
<comment type="subcellular location">
    <subcellularLocation>
        <location evidence="1">Cell membrane</location>
        <topology evidence="1">Multi-pass membrane protein</topology>
    </subcellularLocation>
</comment>
<evidence type="ECO:0000256" key="1">
    <source>
        <dbReference type="ARBA" id="ARBA00004651"/>
    </source>
</evidence>
<evidence type="ECO:0000256" key="4">
    <source>
        <dbReference type="ARBA" id="ARBA00022989"/>
    </source>
</evidence>
<dbReference type="CDD" id="cd17316">
    <property type="entry name" value="MFS_SV2_like"/>
    <property type="match status" value="1"/>
</dbReference>
<feature type="transmembrane region" description="Helical" evidence="6">
    <location>
        <begin position="295"/>
        <end position="317"/>
    </location>
</feature>
<accession>A0A2I1PCN9</accession>
<evidence type="ECO:0000256" key="3">
    <source>
        <dbReference type="ARBA" id="ARBA00022692"/>
    </source>
</evidence>
<reference evidence="8 9" key="1">
    <citation type="submission" date="2017-12" db="EMBL/GenBank/DDBJ databases">
        <title>Phylogenetic diversity of female urinary microbiome.</title>
        <authorList>
            <person name="Thomas-White K."/>
            <person name="Wolfe A.J."/>
        </authorList>
    </citation>
    <scope>NUCLEOTIDE SEQUENCE [LARGE SCALE GENOMIC DNA]</scope>
    <source>
        <strain evidence="8 9">UMB1298</strain>
    </source>
</reference>
<dbReference type="PANTHER" id="PTHR23511">
    <property type="entry name" value="SYNAPTIC VESICLE GLYCOPROTEIN 2"/>
    <property type="match status" value="1"/>
</dbReference>
<keyword evidence="2" id="KW-0813">Transport</keyword>
<dbReference type="AlphaFoldDB" id="A0A2I1PCN9"/>
<dbReference type="InterPro" id="IPR020846">
    <property type="entry name" value="MFS_dom"/>
</dbReference>
<sequence>MHDMPWTRFHWMVIFGLGTAWILDGLEIQMVAAGGFEKSLHMSPAQVGMAGTVYLVGEVVGALFFGRLTDSWGRKKMFTTTLFVYLAASGLAAFSPNMWVFLALRFVAGMGIGGEYSAVNSAVDELIPGRYRGRVDLAINGTYWLGAGIGAFASYYLLNPDYLGENIGWRIAFLVGPVLGLSIIYLRRHIPESPRWMVTHGRQQEAEEVVSGIEETARAEGKTLPQLDEKRDGMWIKAREGLTPRQLAYVFFQLYPTRTVLGATLMITQSFLYNAIFFTYSLVLQNFYGETASSAALYFFPFALGNLLGPLLLGPLFDTVGRRKMIGGCYFLAASVLTVSAFLFNAGALTATTHTVFWCVAFFFASAGASAGYLTVSEIFPMEVRGQAISYFFAIAQVCGATGPVFYGWLIGDGTDRAPMFYGYLIGSAVMALGALVAAVWGVDAEGKSLEEIAPPLSSFDEHGNETVKLPV</sequence>
<feature type="transmembrane region" description="Helical" evidence="6">
    <location>
        <begin position="355"/>
        <end position="376"/>
    </location>
</feature>
<keyword evidence="9" id="KW-1185">Reference proteome</keyword>
<feature type="transmembrane region" description="Helical" evidence="6">
    <location>
        <begin position="388"/>
        <end position="409"/>
    </location>
</feature>
<dbReference type="GO" id="GO:0022857">
    <property type="term" value="F:transmembrane transporter activity"/>
    <property type="evidence" value="ECO:0007669"/>
    <property type="project" value="InterPro"/>
</dbReference>
<organism evidence="8 9">
    <name type="scientific">Kytococcus schroeteri</name>
    <dbReference type="NCBI Taxonomy" id="138300"/>
    <lineage>
        <taxon>Bacteria</taxon>
        <taxon>Bacillati</taxon>
        <taxon>Actinomycetota</taxon>
        <taxon>Actinomycetes</taxon>
        <taxon>Micrococcales</taxon>
        <taxon>Kytococcaceae</taxon>
        <taxon>Kytococcus</taxon>
    </lineage>
</organism>
<dbReference type="SUPFAM" id="SSF103473">
    <property type="entry name" value="MFS general substrate transporter"/>
    <property type="match status" value="1"/>
</dbReference>
<protein>
    <submittedName>
        <fullName evidence="8">MFS transporter</fullName>
    </submittedName>
</protein>
<dbReference type="GO" id="GO:0005886">
    <property type="term" value="C:plasma membrane"/>
    <property type="evidence" value="ECO:0007669"/>
    <property type="project" value="UniProtKB-SubCell"/>
</dbReference>
<feature type="transmembrane region" description="Helical" evidence="6">
    <location>
        <begin position="167"/>
        <end position="186"/>
    </location>
</feature>
<feature type="transmembrane region" description="Helical" evidence="6">
    <location>
        <begin position="43"/>
        <end position="65"/>
    </location>
</feature>
<dbReference type="InterPro" id="IPR005828">
    <property type="entry name" value="MFS_sugar_transport-like"/>
</dbReference>
<dbReference type="Gene3D" id="1.20.1250.20">
    <property type="entry name" value="MFS general substrate transporter like domains"/>
    <property type="match status" value="1"/>
</dbReference>
<keyword evidence="4 6" id="KW-1133">Transmembrane helix</keyword>
<keyword evidence="3 6" id="KW-0812">Transmembrane</keyword>
<proteinExistence type="predicted"/>
<feature type="transmembrane region" description="Helical" evidence="6">
    <location>
        <begin position="260"/>
        <end position="283"/>
    </location>
</feature>
<comment type="caution">
    <text evidence="8">The sequence shown here is derived from an EMBL/GenBank/DDBJ whole genome shotgun (WGS) entry which is preliminary data.</text>
</comment>
<feature type="transmembrane region" description="Helical" evidence="6">
    <location>
        <begin position="77"/>
        <end position="94"/>
    </location>
</feature>
<dbReference type="Proteomes" id="UP000234206">
    <property type="component" value="Unassembled WGS sequence"/>
</dbReference>
<evidence type="ECO:0000256" key="2">
    <source>
        <dbReference type="ARBA" id="ARBA00022448"/>
    </source>
</evidence>
<name>A0A2I1PCN9_9MICO</name>
<dbReference type="OrthoDB" id="9787026at2"/>
<feature type="domain" description="Major facilitator superfamily (MFS) profile" evidence="7">
    <location>
        <begin position="1"/>
        <end position="446"/>
    </location>
</feature>
<evidence type="ECO:0000256" key="5">
    <source>
        <dbReference type="ARBA" id="ARBA00023136"/>
    </source>
</evidence>
<evidence type="ECO:0000256" key="6">
    <source>
        <dbReference type="SAM" id="Phobius"/>
    </source>
</evidence>
<feature type="transmembrane region" description="Helical" evidence="6">
    <location>
        <begin position="329"/>
        <end position="349"/>
    </location>
</feature>
<dbReference type="InterPro" id="IPR036259">
    <property type="entry name" value="MFS_trans_sf"/>
</dbReference>
<keyword evidence="5 6" id="KW-0472">Membrane</keyword>
<dbReference type="Pfam" id="PF00083">
    <property type="entry name" value="Sugar_tr"/>
    <property type="match status" value="1"/>
</dbReference>
<gene>
    <name evidence="8" type="ORF">CYJ76_03440</name>
</gene>
<dbReference type="PROSITE" id="PS50850">
    <property type="entry name" value="MFS"/>
    <property type="match status" value="1"/>
</dbReference>
<feature type="transmembrane region" description="Helical" evidence="6">
    <location>
        <begin position="421"/>
        <end position="443"/>
    </location>
</feature>
<evidence type="ECO:0000313" key="9">
    <source>
        <dbReference type="Proteomes" id="UP000234206"/>
    </source>
</evidence>